<dbReference type="EMBL" id="PNBW01000229">
    <property type="protein sequence ID" value="TMO68447.1"/>
    <property type="molecule type" value="Genomic_DNA"/>
</dbReference>
<accession>A0ABY2VRT9</accession>
<proteinExistence type="predicted"/>
<organism evidence="1 2">
    <name type="scientific">Pseudoalteromonas aurantia</name>
    <dbReference type="NCBI Taxonomy" id="43654"/>
    <lineage>
        <taxon>Bacteria</taxon>
        <taxon>Pseudomonadati</taxon>
        <taxon>Pseudomonadota</taxon>
        <taxon>Gammaproteobacteria</taxon>
        <taxon>Alteromonadales</taxon>
        <taxon>Pseudoalteromonadaceae</taxon>
        <taxon>Pseudoalteromonas</taxon>
    </lineage>
</organism>
<dbReference type="InterPro" id="IPR036515">
    <property type="entry name" value="Transposase_17_sf"/>
</dbReference>
<feature type="non-terminal residue" evidence="1">
    <location>
        <position position="1"/>
    </location>
</feature>
<evidence type="ECO:0000313" key="1">
    <source>
        <dbReference type="EMBL" id="TMO68447.1"/>
    </source>
</evidence>
<comment type="caution">
    <text evidence="1">The sequence shown here is derived from an EMBL/GenBank/DDBJ whole genome shotgun (WGS) entry which is preliminary data.</text>
</comment>
<evidence type="ECO:0000313" key="2">
    <source>
        <dbReference type="Proteomes" id="UP000307164"/>
    </source>
</evidence>
<protein>
    <submittedName>
        <fullName evidence="1">Transposase</fullName>
    </submittedName>
</protein>
<keyword evidence="2" id="KW-1185">Reference proteome</keyword>
<reference evidence="1 2" key="1">
    <citation type="submission" date="2018-01" db="EMBL/GenBank/DDBJ databases">
        <authorList>
            <person name="Paulsen S."/>
            <person name="Gram L.K."/>
        </authorList>
    </citation>
    <scope>NUCLEOTIDE SEQUENCE [LARGE SCALE GENOMIC DNA]</scope>
    <source>
        <strain evidence="1 2">S3895</strain>
    </source>
</reference>
<sequence>DHMIRNEAELLHNARYIVANPLRAKLVQKIGQYPYWWCKYL</sequence>
<dbReference type="Proteomes" id="UP000307164">
    <property type="component" value="Unassembled WGS sequence"/>
</dbReference>
<dbReference type="Gene3D" id="3.30.70.1290">
    <property type="entry name" value="Transposase IS200-like"/>
    <property type="match status" value="1"/>
</dbReference>
<gene>
    <name evidence="1" type="ORF">CWC20_21250</name>
</gene>
<reference evidence="2" key="2">
    <citation type="submission" date="2019-06" db="EMBL/GenBank/DDBJ databases">
        <title>Co-occurence of chitin degradation, pigmentation and bioactivity in marine Pseudoalteromonas.</title>
        <authorList>
            <person name="Sonnenschein E.C."/>
            <person name="Bech P.K."/>
        </authorList>
    </citation>
    <scope>NUCLEOTIDE SEQUENCE [LARGE SCALE GENOMIC DNA]</scope>
    <source>
        <strain evidence="2">S3895</strain>
    </source>
</reference>
<name>A0ABY2VRT9_9GAMM</name>